<evidence type="ECO:0000313" key="3">
    <source>
        <dbReference type="EMBL" id="RIE07287.1"/>
    </source>
</evidence>
<evidence type="ECO:0000256" key="1">
    <source>
        <dbReference type="SAM" id="SignalP"/>
    </source>
</evidence>
<accession>A0A398D4P7</accession>
<dbReference type="Pfam" id="PF12849">
    <property type="entry name" value="PBP_like_2"/>
    <property type="match status" value="1"/>
</dbReference>
<sequence>MKRGLSRLLVRRILAAALILAFLSMASALPARAATLSDIAGRPDQAVIERVVAKGFMKGYPDGTFRPNAPVTRAEFVVALARSAGLDPVPSPAKTLKDLPTSNYAAPLVYAAIAKGWVSGYPDGTFHPTANITREESMAVVAQRMGFEIRGMATHVVLDKVAGSDDLSEWAKTAAAACVQEGMVADVTKPTSAITRAQTAAYFPAILDYKAPATQSMILSTTTSTYDSGLLTFLIPIFEKSNHVKVKIISVGTGQAITTGRKGDADVLLVHARAQEDQFMADGFGLFRDDVMYNDFIIVGPASDPAKIKGMTNATAAFTKLAASGSTFISRGDNSGTNTKELDIWKSAGITPAGKPWYLSAGQGMGEVLMMTDQKQAYTLTDRATYLAYQQGGKINLPILVQGSQGLLNPYGLMPINPAKYPTVKVDLAVRFADFMTGLPGQELIKSFGVEQYGQTLFFPDSTEWKATRSLDIVLPSGKTIAYRLNDVRKFPVTTIKVYPQNNQSLTPVSYGGVQLIDILKVISPDLAAAQRLTVIATATDGSHVTLDYNDIYNTSTGTKITVVYLKGGATLSTNDGFMALMTTNGTFLVNTVKYIYRLEISK</sequence>
<dbReference type="Proteomes" id="UP000266260">
    <property type="component" value="Unassembled WGS sequence"/>
</dbReference>
<evidence type="ECO:0000313" key="4">
    <source>
        <dbReference type="Proteomes" id="UP000266260"/>
    </source>
</evidence>
<dbReference type="Gene3D" id="3.40.190.10">
    <property type="entry name" value="Periplasmic binding protein-like II"/>
    <property type="match status" value="2"/>
</dbReference>
<name>A0A398D4P7_9BACT</name>
<dbReference type="PANTHER" id="PTHR37945:SF1">
    <property type="entry name" value="EXTRACELLULAR TUNGSTATE BINDING PROTEIN"/>
    <property type="match status" value="1"/>
</dbReference>
<feature type="chain" id="PRO_5017208122" description="SLH domain-containing protein" evidence="1">
    <location>
        <begin position="34"/>
        <end position="603"/>
    </location>
</feature>
<dbReference type="InterPro" id="IPR001119">
    <property type="entry name" value="SLH_dom"/>
</dbReference>
<gene>
    <name evidence="3" type="ORF">SMC6_06955</name>
</gene>
<proteinExistence type="predicted"/>
<reference evidence="3 4" key="1">
    <citation type="submission" date="2018-09" db="EMBL/GenBank/DDBJ databases">
        <title>Discovery and Ecogenomic Context for Candidatus Cryosericales, a Global Caldiserica Order Active in Thawing Permafrost.</title>
        <authorList>
            <person name="Martinez M.A."/>
            <person name="Woodcroft B.J."/>
            <person name="Ignacio Espinoza J.C."/>
            <person name="Zayed A."/>
            <person name="Singleton C.M."/>
            <person name="Boyd J."/>
            <person name="Li Y.-F."/>
            <person name="Purvine S."/>
            <person name="Maughan H."/>
            <person name="Hodgkins S.B."/>
            <person name="Anderson D."/>
            <person name="Sederholm M."/>
            <person name="Temperton B."/>
            <person name="Saleska S.R."/>
            <person name="Tyson G.W."/>
            <person name="Rich V.I."/>
        </authorList>
    </citation>
    <scope>NUCLEOTIDE SEQUENCE [LARGE SCALE GENOMIC DNA]</scope>
    <source>
        <strain evidence="3 4">SMC6</strain>
    </source>
</reference>
<keyword evidence="4" id="KW-1185">Reference proteome</keyword>
<dbReference type="InterPro" id="IPR036374">
    <property type="entry name" value="OxRdtase_Mopterin-bd_sf"/>
</dbReference>
<dbReference type="SUPFAM" id="SSF53850">
    <property type="entry name" value="Periplasmic binding protein-like II"/>
    <property type="match status" value="1"/>
</dbReference>
<keyword evidence="1" id="KW-0732">Signal</keyword>
<feature type="domain" description="SLH" evidence="2">
    <location>
        <begin position="31"/>
        <end position="94"/>
    </location>
</feature>
<comment type="caution">
    <text evidence="3">The sequence shown here is derived from an EMBL/GenBank/DDBJ whole genome shotgun (WGS) entry which is preliminary data.</text>
</comment>
<protein>
    <recommendedName>
        <fullName evidence="2">SLH domain-containing protein</fullName>
    </recommendedName>
</protein>
<dbReference type="RefSeq" id="WP_119175751.1">
    <property type="nucleotide sequence ID" value="NZ_QXIT01000118.1"/>
</dbReference>
<feature type="domain" description="SLH" evidence="2">
    <location>
        <begin position="95"/>
        <end position="155"/>
    </location>
</feature>
<dbReference type="SUPFAM" id="SSF56524">
    <property type="entry name" value="Oxidoreductase molybdopterin-binding domain"/>
    <property type="match status" value="1"/>
</dbReference>
<dbReference type="EMBL" id="QXIT01000118">
    <property type="protein sequence ID" value="RIE07287.1"/>
    <property type="molecule type" value="Genomic_DNA"/>
</dbReference>
<dbReference type="PANTHER" id="PTHR37945">
    <property type="entry name" value="EXTRACELLULAR TUNGSTATE BINDING PROTEIN"/>
    <property type="match status" value="1"/>
</dbReference>
<evidence type="ECO:0000259" key="2">
    <source>
        <dbReference type="PROSITE" id="PS51272"/>
    </source>
</evidence>
<feature type="signal peptide" evidence="1">
    <location>
        <begin position="1"/>
        <end position="33"/>
    </location>
</feature>
<dbReference type="AlphaFoldDB" id="A0A398D4P7"/>
<dbReference type="InterPro" id="IPR052738">
    <property type="entry name" value="ABC-Tungstate_binding"/>
</dbReference>
<dbReference type="InterPro" id="IPR024370">
    <property type="entry name" value="PBP_domain"/>
</dbReference>
<organism evidence="3 4">
    <name type="scientific">Candidatus Cryosericum odellii</name>
    <dbReference type="NCBI Taxonomy" id="2290917"/>
    <lineage>
        <taxon>Bacteria</taxon>
        <taxon>Pseudomonadati</taxon>
        <taxon>Caldisericota/Cryosericota group</taxon>
        <taxon>Candidatus Cryosericota</taxon>
        <taxon>Candidatus Cryosericia</taxon>
        <taxon>Candidatus Cryosericales</taxon>
        <taxon>Candidatus Cryosericaceae</taxon>
        <taxon>Candidatus Cryosericum</taxon>
    </lineage>
</organism>
<dbReference type="PROSITE" id="PS51272">
    <property type="entry name" value="SLH"/>
    <property type="match status" value="2"/>
</dbReference>
<dbReference type="Pfam" id="PF00395">
    <property type="entry name" value="SLH"/>
    <property type="match status" value="2"/>
</dbReference>